<organism evidence="12 13">
    <name type="scientific">Bison bison bison</name>
    <name type="common">North American plains bison</name>
    <dbReference type="NCBI Taxonomy" id="43346"/>
    <lineage>
        <taxon>Eukaryota</taxon>
        <taxon>Metazoa</taxon>
        <taxon>Chordata</taxon>
        <taxon>Craniata</taxon>
        <taxon>Vertebrata</taxon>
        <taxon>Euteleostomi</taxon>
        <taxon>Mammalia</taxon>
        <taxon>Eutheria</taxon>
        <taxon>Laurasiatheria</taxon>
        <taxon>Artiodactyla</taxon>
        <taxon>Ruminantia</taxon>
        <taxon>Pecora</taxon>
        <taxon>Bovidae</taxon>
        <taxon>Bovinae</taxon>
        <taxon>Bison</taxon>
    </lineage>
</organism>
<dbReference type="PANTHER" id="PTHR45718">
    <property type="entry name" value="TRANSCRIPTIONAL ACTIVATOR CUBITUS INTERRUPTUS"/>
    <property type="match status" value="1"/>
</dbReference>
<proteinExistence type="inferred from homology"/>
<evidence type="ECO:0000256" key="5">
    <source>
        <dbReference type="ARBA" id="ARBA00022771"/>
    </source>
</evidence>
<feature type="domain" description="C2H2-type" evidence="11">
    <location>
        <begin position="785"/>
        <end position="816"/>
    </location>
</feature>
<keyword evidence="6" id="KW-0862">Zinc</keyword>
<dbReference type="GO" id="GO:0000978">
    <property type="term" value="F:RNA polymerase II cis-regulatory region sequence-specific DNA binding"/>
    <property type="evidence" value="ECO:0007669"/>
    <property type="project" value="TreeGrafter"/>
</dbReference>
<dbReference type="Proteomes" id="UP000515208">
    <property type="component" value="Unplaced"/>
</dbReference>
<dbReference type="KEGG" id="bbis:104982219"/>
<evidence type="ECO:0000259" key="11">
    <source>
        <dbReference type="PROSITE" id="PS50157"/>
    </source>
</evidence>
<dbReference type="Pfam" id="PF18366">
    <property type="entry name" value="zf_ZIC"/>
    <property type="match status" value="1"/>
</dbReference>
<feature type="region of interest" description="Disordered" evidence="10">
    <location>
        <begin position="306"/>
        <end position="380"/>
    </location>
</feature>
<keyword evidence="8" id="KW-0539">Nucleus</keyword>
<feature type="compositionally biased region" description="Basic and acidic residues" evidence="10">
    <location>
        <begin position="518"/>
        <end position="527"/>
    </location>
</feature>
<evidence type="ECO:0000256" key="6">
    <source>
        <dbReference type="ARBA" id="ARBA00022833"/>
    </source>
</evidence>
<gene>
    <name evidence="13" type="primary">ZIC2</name>
</gene>
<evidence type="ECO:0000256" key="4">
    <source>
        <dbReference type="ARBA" id="ARBA00022737"/>
    </source>
</evidence>
<dbReference type="Pfam" id="PF23561">
    <property type="entry name" value="zf-C2H2_15"/>
    <property type="match status" value="1"/>
</dbReference>
<dbReference type="PROSITE" id="PS50157">
    <property type="entry name" value="ZINC_FINGER_C2H2_2"/>
    <property type="match status" value="4"/>
</dbReference>
<keyword evidence="4" id="KW-0677">Repeat</keyword>
<dbReference type="Pfam" id="PF00096">
    <property type="entry name" value="zf-C2H2"/>
    <property type="match status" value="3"/>
</dbReference>
<dbReference type="CTD" id="7546"/>
<dbReference type="FunFam" id="3.30.160.60:FF:001330">
    <property type="entry name" value="Zinc finger protein ZIC 4"/>
    <property type="match status" value="1"/>
</dbReference>
<keyword evidence="7" id="KW-0238">DNA-binding</keyword>
<dbReference type="PANTHER" id="PTHR45718:SF8">
    <property type="entry name" value="GLIS FAMILY ZINC FINGER 2"/>
    <property type="match status" value="1"/>
</dbReference>
<dbReference type="InterPro" id="IPR056436">
    <property type="entry name" value="Znf-C2H2_ZIC1-5/GLI1-3-like"/>
</dbReference>
<dbReference type="RefSeq" id="XP_010829858.1">
    <property type="nucleotide sequence ID" value="XM_010831556.1"/>
</dbReference>
<comment type="subcellular location">
    <subcellularLocation>
        <location evidence="1">Nucleus</location>
    </subcellularLocation>
</comment>
<feature type="region of interest" description="Disordered" evidence="10">
    <location>
        <begin position="61"/>
        <end position="126"/>
    </location>
</feature>
<feature type="compositionally biased region" description="Basic and acidic residues" evidence="10">
    <location>
        <begin position="306"/>
        <end position="320"/>
    </location>
</feature>
<comment type="similarity">
    <text evidence="2">Belongs to the GLI C2H2-type zinc-finger protein family.</text>
</comment>
<dbReference type="Gene3D" id="3.30.160.60">
    <property type="entry name" value="Classic Zinc Finger"/>
    <property type="match status" value="4"/>
</dbReference>
<reference evidence="13" key="1">
    <citation type="submission" date="2025-08" db="UniProtKB">
        <authorList>
            <consortium name="RefSeq"/>
        </authorList>
    </citation>
    <scope>IDENTIFICATION</scope>
    <source>
        <tissue evidence="13">Blood</tissue>
    </source>
</reference>
<dbReference type="FunFam" id="3.30.160.60:FF:000041">
    <property type="entry name" value="Zinc finger protein ZIC 1"/>
    <property type="match status" value="1"/>
</dbReference>
<evidence type="ECO:0000313" key="12">
    <source>
        <dbReference type="Proteomes" id="UP000515208"/>
    </source>
</evidence>
<dbReference type="SMART" id="SM00355">
    <property type="entry name" value="ZnF_C2H2"/>
    <property type="match status" value="5"/>
</dbReference>
<dbReference type="FunFam" id="3.30.160.60:FF:000065">
    <property type="entry name" value="B-cell CLL/lymphoma 6, member B"/>
    <property type="match status" value="1"/>
</dbReference>
<dbReference type="GO" id="GO:0005634">
    <property type="term" value="C:nucleus"/>
    <property type="evidence" value="ECO:0007669"/>
    <property type="project" value="UniProtKB-SubCell"/>
</dbReference>
<feature type="domain" description="C2H2-type" evidence="11">
    <location>
        <begin position="755"/>
        <end position="784"/>
    </location>
</feature>
<sequence>MTRLTPAPYFRGGAGRQGRASKPLLLSARLQRRCWCGASNVAIHGDVLSRVNRCSSGNVDFQTSLLHPEPQPVPGPKPRREEGGKTPSTRSRPGRAPLPGGGRTRSRGAQAGAHGSPLFRGPGRGCTAAPRYPPVVPGLSQVSSRWAGVGGGEAGGTPGPGRWTRKELGDPLSWPLLPLQLLYGYPIPRGFRKGGLLAEGLGAQRFGAPCAIWAAPEAGSRAERVVGTPRRLSSVVAGSDEDFGFKGFSRIKLSRPLGSEVPGPLPCSHSAAKEFRGLWRNKALLRGDGDVTLNLAQLLRVLQRERGELEPGTKSQERPGRRIPSGDQPSVPPPGRAAPGSWARERPAASARNGRREGGIQAKGENGAGRRGQRRAAGAKGKVCAEEEHFLLSEKSRSPSFRAKSRAFRQDARAFLLLAPSPGAGAGKAGSGRAPGPLCAGLRSARIFRDPLKPGEAALCERKGRPPRPVASSPVTSRARAFGLGTGNVLSGQPGTWDPESSLGPRHRFEPYQSGDLFSRDSDEPDPRPNSSLSLAWPGASGVPTPPSHLLFPGLPEQHGPHGSQNVLNGQMRLGLPGEVFGRSEQYRQVASPRTDPYSAAQLHNQYGPMNMNMGMNMAAAAAHHHHHHHHPGAFFRYMRQQCIKQELICKWIDPEQLSNPKKSCNKTFSTMHELVTHVSVEHVGGPEQSNHVCFWEECPREGKPFKAKYKLVNHIRVHTGEKPFPCPFPGCGKVFARSENLKIHKRTHTGEKPFQCEFEGCDRRFANSSDRKKHMHVHTSDKPYLCKMCDKSYTHPSSLRKHMKSSDKLYIADSSLLRGGFNGFLVPESNLPSPGLRNHRTEPSFRTPSGEPELHPWLAARRDRVRGWGGVGDTFLRVNAVNLNFRSPKIAPLPLRSIHHHRIKLPATRDSLYLEAAAAPSGETHRYYY</sequence>
<accession>A0A6P3GDV8</accession>
<dbReference type="GeneID" id="104982219"/>
<dbReference type="GO" id="GO:0008270">
    <property type="term" value="F:zinc ion binding"/>
    <property type="evidence" value="ECO:0007669"/>
    <property type="project" value="UniProtKB-KW"/>
</dbReference>
<protein>
    <submittedName>
        <fullName evidence="13">Zinc finger protein ZIC 2</fullName>
    </submittedName>
</protein>
<feature type="domain" description="C2H2-type" evidence="11">
    <location>
        <begin position="725"/>
        <end position="754"/>
    </location>
</feature>
<keyword evidence="5 9" id="KW-0863">Zinc-finger</keyword>
<evidence type="ECO:0000256" key="1">
    <source>
        <dbReference type="ARBA" id="ARBA00004123"/>
    </source>
</evidence>
<dbReference type="InterPro" id="IPR043359">
    <property type="entry name" value="GLI-like"/>
</dbReference>
<evidence type="ECO:0000256" key="3">
    <source>
        <dbReference type="ARBA" id="ARBA00022723"/>
    </source>
</evidence>
<dbReference type="SUPFAM" id="SSF57667">
    <property type="entry name" value="beta-beta-alpha zinc fingers"/>
    <property type="match status" value="2"/>
</dbReference>
<dbReference type="GO" id="GO:0000981">
    <property type="term" value="F:DNA-binding transcription factor activity, RNA polymerase II-specific"/>
    <property type="evidence" value="ECO:0007669"/>
    <property type="project" value="TreeGrafter"/>
</dbReference>
<feature type="region of interest" description="Disordered" evidence="10">
    <location>
        <begin position="833"/>
        <end position="854"/>
    </location>
</feature>
<feature type="region of interest" description="Disordered" evidence="10">
    <location>
        <begin position="484"/>
        <end position="542"/>
    </location>
</feature>
<keyword evidence="3" id="KW-0479">Metal-binding</keyword>
<name>A0A6P3GDV8_BISBB</name>
<dbReference type="InterPro" id="IPR013087">
    <property type="entry name" value="Znf_C2H2_type"/>
</dbReference>
<dbReference type="InterPro" id="IPR036236">
    <property type="entry name" value="Znf_C2H2_sf"/>
</dbReference>
<dbReference type="FunFam" id="3.30.160.60:FF:000035">
    <property type="entry name" value="Zinc finger protein ZIC 1"/>
    <property type="match status" value="1"/>
</dbReference>
<dbReference type="PROSITE" id="PS00028">
    <property type="entry name" value="ZINC_FINGER_C2H2_1"/>
    <property type="match status" value="2"/>
</dbReference>
<evidence type="ECO:0000256" key="10">
    <source>
        <dbReference type="SAM" id="MobiDB-lite"/>
    </source>
</evidence>
<keyword evidence="12" id="KW-1185">Reference proteome</keyword>
<evidence type="ECO:0000256" key="7">
    <source>
        <dbReference type="ARBA" id="ARBA00023125"/>
    </source>
</evidence>
<evidence type="ECO:0000256" key="8">
    <source>
        <dbReference type="ARBA" id="ARBA00023242"/>
    </source>
</evidence>
<evidence type="ECO:0000313" key="13">
    <source>
        <dbReference type="RefSeq" id="XP_010829858.1"/>
    </source>
</evidence>
<feature type="domain" description="C2H2-type" evidence="11">
    <location>
        <begin position="697"/>
        <end position="724"/>
    </location>
</feature>
<dbReference type="AlphaFoldDB" id="A0A6P3GDV8"/>
<evidence type="ECO:0000256" key="9">
    <source>
        <dbReference type="PROSITE-ProRule" id="PRU00042"/>
    </source>
</evidence>
<dbReference type="InterPro" id="IPR041643">
    <property type="entry name" value="Znf_ZIC"/>
</dbReference>
<evidence type="ECO:0000256" key="2">
    <source>
        <dbReference type="ARBA" id="ARBA00010831"/>
    </source>
</evidence>